<proteinExistence type="predicted"/>
<evidence type="ECO:0000313" key="1">
    <source>
        <dbReference type="EMBL" id="PHV71598.1"/>
    </source>
</evidence>
<accession>A0AC61DEV8</accession>
<reference evidence="1" key="1">
    <citation type="submission" date="2017-10" db="EMBL/GenBank/DDBJ databases">
        <title>Genome sequence of cellulolytic Lachnospiraceae bacterium XHS1971 isolated from hotspring sediment.</title>
        <authorList>
            <person name="Vasudevan G."/>
            <person name="Joshi A.J."/>
            <person name="Hivarkar S."/>
            <person name="Lanjekar V.B."/>
            <person name="Dhakephalkar P.K."/>
            <person name="Dagar S."/>
        </authorList>
    </citation>
    <scope>NUCLEOTIDE SEQUENCE</scope>
    <source>
        <strain evidence="1">XHS1971</strain>
    </source>
</reference>
<sequence>MRIGIIGLGLMGGSLAKAIKKVHAQNSYIIGYDTCPDSLRAAYEDGAIDDMAADRQNAFSSCNVIFICTPVSRTYGIVEDLLPYVATDCIITDIGSTKYEVVTQIDSLLKTSTKRAYFVGGHPMTGSEKFGYSSATSYLFENAYYLLTPMSDTPDFILFILQKMIERIGAIPLILSASYHDFATATISHLPHIVASSLVHLVRENDGDNCHLHALAAGGFKDITRIASSNPAIWSSICLSNKEQLLKIFGRYQIILDRFLEYLKEEDEGELYHFFDAARIYRNTFKEGDTHSSSKIYALQVDAKDEPGSIASIANLLSEHHINIKNIGIVNDREFEAGVLKIVVENKASLLKATEVLSKHHYTIYY</sequence>
<organism evidence="1 2">
    <name type="scientific">Sporanaerobium hydrogeniformans</name>
    <dbReference type="NCBI Taxonomy" id="3072179"/>
    <lineage>
        <taxon>Bacteria</taxon>
        <taxon>Bacillati</taxon>
        <taxon>Bacillota</taxon>
        <taxon>Clostridia</taxon>
        <taxon>Lachnospirales</taxon>
        <taxon>Lachnospiraceae</taxon>
        <taxon>Sporanaerobium</taxon>
    </lineage>
</organism>
<protein>
    <submittedName>
        <fullName evidence="1">Prephenate dehydrogenase</fullName>
    </submittedName>
</protein>
<dbReference type="Proteomes" id="UP000224460">
    <property type="component" value="Unassembled WGS sequence"/>
</dbReference>
<dbReference type="EMBL" id="PEDL01000002">
    <property type="protein sequence ID" value="PHV71598.1"/>
    <property type="molecule type" value="Genomic_DNA"/>
</dbReference>
<keyword evidence="2" id="KW-1185">Reference proteome</keyword>
<evidence type="ECO:0000313" key="2">
    <source>
        <dbReference type="Proteomes" id="UP000224460"/>
    </source>
</evidence>
<comment type="caution">
    <text evidence="1">The sequence shown here is derived from an EMBL/GenBank/DDBJ whole genome shotgun (WGS) entry which is preliminary data.</text>
</comment>
<name>A0AC61DEV8_9FIRM</name>
<gene>
    <name evidence="1" type="ORF">CS063_03270</name>
</gene>